<feature type="compositionally biased region" description="Low complexity" evidence="1">
    <location>
        <begin position="41"/>
        <end position="52"/>
    </location>
</feature>
<comment type="caution">
    <text evidence="2">The sequence shown here is derived from an EMBL/GenBank/DDBJ whole genome shotgun (WGS) entry which is preliminary data.</text>
</comment>
<keyword evidence="3" id="KW-1185">Reference proteome</keyword>
<accession>A0ABV0Y509</accession>
<gene>
    <name evidence="2" type="ORF">AMECASPLE_024682</name>
</gene>
<evidence type="ECO:0000313" key="2">
    <source>
        <dbReference type="EMBL" id="MEQ2288631.1"/>
    </source>
</evidence>
<reference evidence="2 3" key="1">
    <citation type="submission" date="2021-06" db="EMBL/GenBank/DDBJ databases">
        <authorList>
            <person name="Palmer J.M."/>
        </authorList>
    </citation>
    <scope>NUCLEOTIDE SEQUENCE [LARGE SCALE GENOMIC DNA]</scope>
    <source>
        <strain evidence="2 3">AS_MEX2019</strain>
        <tissue evidence="2">Muscle</tissue>
    </source>
</reference>
<sequence>MNSGNKNSPKSKRASFQNRRNVHQLKTTQYDPTCTKRIPQSSDSPSSAASCVSIGSNRSKDILHDFNNDSTSFELQMLHGLQAEQKCQEKRQRILGEILQLHKSNRVHQTSQSPETENGPDPCMASFQNQPNTTQYASPCTR</sequence>
<feature type="compositionally biased region" description="Polar residues" evidence="1">
    <location>
        <begin position="1"/>
        <end position="32"/>
    </location>
</feature>
<evidence type="ECO:0000313" key="3">
    <source>
        <dbReference type="Proteomes" id="UP001469553"/>
    </source>
</evidence>
<feature type="compositionally biased region" description="Polar residues" evidence="1">
    <location>
        <begin position="107"/>
        <end position="116"/>
    </location>
</feature>
<feature type="region of interest" description="Disordered" evidence="1">
    <location>
        <begin position="1"/>
        <end position="52"/>
    </location>
</feature>
<evidence type="ECO:0000256" key="1">
    <source>
        <dbReference type="SAM" id="MobiDB-lite"/>
    </source>
</evidence>
<feature type="region of interest" description="Disordered" evidence="1">
    <location>
        <begin position="105"/>
        <end position="142"/>
    </location>
</feature>
<organism evidence="2 3">
    <name type="scientific">Ameca splendens</name>
    <dbReference type="NCBI Taxonomy" id="208324"/>
    <lineage>
        <taxon>Eukaryota</taxon>
        <taxon>Metazoa</taxon>
        <taxon>Chordata</taxon>
        <taxon>Craniata</taxon>
        <taxon>Vertebrata</taxon>
        <taxon>Euteleostomi</taxon>
        <taxon>Actinopterygii</taxon>
        <taxon>Neopterygii</taxon>
        <taxon>Teleostei</taxon>
        <taxon>Neoteleostei</taxon>
        <taxon>Acanthomorphata</taxon>
        <taxon>Ovalentaria</taxon>
        <taxon>Atherinomorphae</taxon>
        <taxon>Cyprinodontiformes</taxon>
        <taxon>Goodeidae</taxon>
        <taxon>Ameca</taxon>
    </lineage>
</organism>
<dbReference type="Proteomes" id="UP001469553">
    <property type="component" value="Unassembled WGS sequence"/>
</dbReference>
<feature type="compositionally biased region" description="Polar residues" evidence="1">
    <location>
        <begin position="126"/>
        <end position="142"/>
    </location>
</feature>
<protein>
    <submittedName>
        <fullName evidence="2">Uncharacterized protein</fullName>
    </submittedName>
</protein>
<dbReference type="EMBL" id="JAHRIP010021181">
    <property type="protein sequence ID" value="MEQ2288631.1"/>
    <property type="molecule type" value="Genomic_DNA"/>
</dbReference>
<proteinExistence type="predicted"/>
<feature type="non-terminal residue" evidence="2">
    <location>
        <position position="142"/>
    </location>
</feature>
<name>A0ABV0Y509_9TELE</name>